<dbReference type="SUPFAM" id="SSF46785">
    <property type="entry name" value="Winged helix' DNA-binding domain"/>
    <property type="match status" value="1"/>
</dbReference>
<evidence type="ECO:0000259" key="4">
    <source>
        <dbReference type="PROSITE" id="PS50949"/>
    </source>
</evidence>
<keyword evidence="1" id="KW-0805">Transcription regulation</keyword>
<dbReference type="CDD" id="cd07377">
    <property type="entry name" value="WHTH_GntR"/>
    <property type="match status" value="1"/>
</dbReference>
<dbReference type="InterPro" id="IPR036388">
    <property type="entry name" value="WH-like_DNA-bd_sf"/>
</dbReference>
<evidence type="ECO:0000313" key="6">
    <source>
        <dbReference type="Proteomes" id="UP001438953"/>
    </source>
</evidence>
<reference evidence="5 6" key="1">
    <citation type="submission" date="2024-06" db="EMBL/GenBank/DDBJ databases">
        <title>Thioclava kandeliae sp. nov. from a rhizosphere soil sample of Kandelia candel in a mangrove.</title>
        <authorList>
            <person name="Mu T."/>
        </authorList>
    </citation>
    <scope>NUCLEOTIDE SEQUENCE [LARGE SCALE GENOMIC DNA]</scope>
    <source>
        <strain evidence="5 6">CPCC 100088</strain>
    </source>
</reference>
<dbReference type="InterPro" id="IPR008920">
    <property type="entry name" value="TF_FadR/GntR_C"/>
</dbReference>
<organism evidence="5 6">
    <name type="scientific">Thioclava kandeliae</name>
    <dbReference type="NCBI Taxonomy" id="3070818"/>
    <lineage>
        <taxon>Bacteria</taxon>
        <taxon>Pseudomonadati</taxon>
        <taxon>Pseudomonadota</taxon>
        <taxon>Alphaproteobacteria</taxon>
        <taxon>Rhodobacterales</taxon>
        <taxon>Paracoccaceae</taxon>
        <taxon>Thioclava</taxon>
    </lineage>
</organism>
<dbReference type="Gene3D" id="1.10.10.10">
    <property type="entry name" value="Winged helix-like DNA-binding domain superfamily/Winged helix DNA-binding domain"/>
    <property type="match status" value="1"/>
</dbReference>
<dbReference type="SUPFAM" id="SSF48008">
    <property type="entry name" value="GntR ligand-binding domain-like"/>
    <property type="match status" value="1"/>
</dbReference>
<dbReference type="PANTHER" id="PTHR43537">
    <property type="entry name" value="TRANSCRIPTIONAL REGULATOR, GNTR FAMILY"/>
    <property type="match status" value="1"/>
</dbReference>
<dbReference type="Gene3D" id="1.20.120.530">
    <property type="entry name" value="GntR ligand-binding domain-like"/>
    <property type="match status" value="1"/>
</dbReference>
<dbReference type="SMART" id="SM00895">
    <property type="entry name" value="FCD"/>
    <property type="match status" value="1"/>
</dbReference>
<feature type="domain" description="HTH gntR-type" evidence="4">
    <location>
        <begin position="14"/>
        <end position="81"/>
    </location>
</feature>
<name>A0ABV1SL70_9RHOB</name>
<evidence type="ECO:0000256" key="1">
    <source>
        <dbReference type="ARBA" id="ARBA00023015"/>
    </source>
</evidence>
<dbReference type="InterPro" id="IPR000524">
    <property type="entry name" value="Tscrpt_reg_HTH_GntR"/>
</dbReference>
<evidence type="ECO:0000256" key="2">
    <source>
        <dbReference type="ARBA" id="ARBA00023125"/>
    </source>
</evidence>
<dbReference type="Pfam" id="PF07729">
    <property type="entry name" value="FCD"/>
    <property type="match status" value="1"/>
</dbReference>
<dbReference type="PROSITE" id="PS50949">
    <property type="entry name" value="HTH_GNTR"/>
    <property type="match status" value="1"/>
</dbReference>
<sequence length="226" mass="25571">MTDLEAQIEPARQENAVETASHNLRNAILSGKFRPGERLKLAALTKMFDCSVMPLREALRLLEGQGLIEFSPNKGAVVRRIDHKYVSDLYDLNTELRIMALRGLRDCLTLDKIAQLEAHQRAYQQAVDQGDDEAALRHNRGFNALIVQFGGNDEALRIFSHGWEMIYAFRHSFGYGSARRQGLALEMALIVEALKRHDFKQVEALLRMQNAAVREDLFERLPPAGA</sequence>
<dbReference type="Proteomes" id="UP001438953">
    <property type="component" value="Unassembled WGS sequence"/>
</dbReference>
<accession>A0ABV1SL70</accession>
<proteinExistence type="predicted"/>
<dbReference type="EMBL" id="JAYWLC010000023">
    <property type="protein sequence ID" value="MER5173649.1"/>
    <property type="molecule type" value="Genomic_DNA"/>
</dbReference>
<gene>
    <name evidence="5" type="ORF">VSX56_17930</name>
</gene>
<dbReference type="Pfam" id="PF00392">
    <property type="entry name" value="GntR"/>
    <property type="match status" value="1"/>
</dbReference>
<dbReference type="RefSeq" id="WP_339114813.1">
    <property type="nucleotide sequence ID" value="NZ_JAYWLC010000023.1"/>
</dbReference>
<keyword evidence="2" id="KW-0238">DNA-binding</keyword>
<evidence type="ECO:0000313" key="5">
    <source>
        <dbReference type="EMBL" id="MER5173649.1"/>
    </source>
</evidence>
<evidence type="ECO:0000256" key="3">
    <source>
        <dbReference type="ARBA" id="ARBA00023163"/>
    </source>
</evidence>
<dbReference type="SMART" id="SM00345">
    <property type="entry name" value="HTH_GNTR"/>
    <property type="match status" value="1"/>
</dbReference>
<comment type="caution">
    <text evidence="5">The sequence shown here is derived from an EMBL/GenBank/DDBJ whole genome shotgun (WGS) entry which is preliminary data.</text>
</comment>
<dbReference type="InterPro" id="IPR011711">
    <property type="entry name" value="GntR_C"/>
</dbReference>
<keyword evidence="3" id="KW-0804">Transcription</keyword>
<dbReference type="PANTHER" id="PTHR43537:SF45">
    <property type="entry name" value="GNTR FAMILY REGULATORY PROTEIN"/>
    <property type="match status" value="1"/>
</dbReference>
<keyword evidence="6" id="KW-1185">Reference proteome</keyword>
<dbReference type="InterPro" id="IPR036390">
    <property type="entry name" value="WH_DNA-bd_sf"/>
</dbReference>
<protein>
    <submittedName>
        <fullName evidence="5">GntR family transcriptional regulator</fullName>
    </submittedName>
</protein>